<dbReference type="Proteomes" id="UP001172673">
    <property type="component" value="Unassembled WGS sequence"/>
</dbReference>
<reference evidence="2" key="1">
    <citation type="submission" date="2022-10" db="EMBL/GenBank/DDBJ databases">
        <title>Culturing micro-colonial fungi from biological soil crusts in the Mojave desert and describing Neophaeococcomyces mojavensis, and introducing the new genera and species Taxawa tesnikishii.</title>
        <authorList>
            <person name="Kurbessoian T."/>
            <person name="Stajich J.E."/>
        </authorList>
    </citation>
    <scope>NUCLEOTIDE SEQUENCE</scope>
    <source>
        <strain evidence="2">TK_41</strain>
    </source>
</reference>
<name>A0AA39CQM9_9EURO</name>
<feature type="region of interest" description="Disordered" evidence="1">
    <location>
        <begin position="30"/>
        <end position="66"/>
    </location>
</feature>
<dbReference type="AlphaFoldDB" id="A0AA39CQM9"/>
<organism evidence="2 3">
    <name type="scientific">Cladophialophora chaetospira</name>
    <dbReference type="NCBI Taxonomy" id="386627"/>
    <lineage>
        <taxon>Eukaryota</taxon>
        <taxon>Fungi</taxon>
        <taxon>Dikarya</taxon>
        <taxon>Ascomycota</taxon>
        <taxon>Pezizomycotina</taxon>
        <taxon>Eurotiomycetes</taxon>
        <taxon>Chaetothyriomycetidae</taxon>
        <taxon>Chaetothyriales</taxon>
        <taxon>Herpotrichiellaceae</taxon>
        <taxon>Cladophialophora</taxon>
    </lineage>
</organism>
<gene>
    <name evidence="2" type="ORF">H2200_000756</name>
</gene>
<feature type="region of interest" description="Disordered" evidence="1">
    <location>
        <begin position="95"/>
        <end position="263"/>
    </location>
</feature>
<feature type="compositionally biased region" description="Basic residues" evidence="1">
    <location>
        <begin position="136"/>
        <end position="151"/>
    </location>
</feature>
<comment type="caution">
    <text evidence="2">The sequence shown here is derived from an EMBL/GenBank/DDBJ whole genome shotgun (WGS) entry which is preliminary data.</text>
</comment>
<evidence type="ECO:0000313" key="3">
    <source>
        <dbReference type="Proteomes" id="UP001172673"/>
    </source>
</evidence>
<accession>A0AA39CQM9</accession>
<feature type="compositionally biased region" description="Polar residues" evidence="1">
    <location>
        <begin position="185"/>
        <end position="194"/>
    </location>
</feature>
<keyword evidence="3" id="KW-1185">Reference proteome</keyword>
<evidence type="ECO:0008006" key="4">
    <source>
        <dbReference type="Google" id="ProtNLM"/>
    </source>
</evidence>
<feature type="region of interest" description="Disordered" evidence="1">
    <location>
        <begin position="405"/>
        <end position="427"/>
    </location>
</feature>
<protein>
    <recommendedName>
        <fullName evidence="4">Thymidylate kinase</fullName>
    </recommendedName>
</protein>
<sequence length="435" mass="46899">MATLAPISTPARQPFGILNDSKLRSLQSVKNRQNAITPNSAPTSLKRRAPSLEAEGGSDSENVDPHLLDALHKRKRSAFGDDVSYAKSQRYSLNITPTLGSSKPRPSTTIVSTPRLDTFIKPSTTPASAPAAGRSPTRKRSSGLLQPRKRFNPPAFPSTQSPSLSLSAALSGTKRSRPSSRKSKNATIETSKPKSWSFDIYEESEETQDYRMNEWTMTQSATGLDISDDESKSQHKKPSSDRGKENVDPNDLHSAPVTRSMAAAAAAAELREEIKMDEKDQLRTPLGDLNPAEFYAEGLDATSVVLVHDDEEAETDIEGDDNQTHHDFTFHASVAKSSSLPTSKLIEELNGPSLAEILSSATPNVFNQDVISIKAEPSYQSAASSSVEPVADADGDVAIDIWESESAKDENEKHDLPGSPGSVAGGENAFALQEL</sequence>
<feature type="compositionally biased region" description="Basic residues" evidence="1">
    <location>
        <begin position="174"/>
        <end position="184"/>
    </location>
</feature>
<dbReference type="EMBL" id="JAPDRK010000001">
    <property type="protein sequence ID" value="KAJ9617035.1"/>
    <property type="molecule type" value="Genomic_DNA"/>
</dbReference>
<evidence type="ECO:0000256" key="1">
    <source>
        <dbReference type="SAM" id="MobiDB-lite"/>
    </source>
</evidence>
<feature type="compositionally biased region" description="Low complexity" evidence="1">
    <location>
        <begin position="122"/>
        <end position="135"/>
    </location>
</feature>
<feature type="compositionally biased region" description="Polar residues" evidence="1">
    <location>
        <begin position="95"/>
        <end position="112"/>
    </location>
</feature>
<feature type="compositionally biased region" description="Polar residues" evidence="1">
    <location>
        <begin position="30"/>
        <end position="43"/>
    </location>
</feature>
<feature type="compositionally biased region" description="Basic and acidic residues" evidence="1">
    <location>
        <begin position="229"/>
        <end position="251"/>
    </location>
</feature>
<feature type="compositionally biased region" description="Low complexity" evidence="1">
    <location>
        <begin position="161"/>
        <end position="171"/>
    </location>
</feature>
<feature type="compositionally biased region" description="Basic and acidic residues" evidence="1">
    <location>
        <begin position="405"/>
        <end position="416"/>
    </location>
</feature>
<evidence type="ECO:0000313" key="2">
    <source>
        <dbReference type="EMBL" id="KAJ9617035.1"/>
    </source>
</evidence>
<proteinExistence type="predicted"/>